<keyword evidence="1" id="KW-0812">Transmembrane</keyword>
<feature type="transmembrane region" description="Helical" evidence="1">
    <location>
        <begin position="20"/>
        <end position="37"/>
    </location>
</feature>
<proteinExistence type="predicted"/>
<comment type="caution">
    <text evidence="2">The sequence shown here is derived from an EMBL/GenBank/DDBJ whole genome shotgun (WGS) entry which is preliminary data.</text>
</comment>
<keyword evidence="3" id="KW-1185">Reference proteome</keyword>
<keyword evidence="1" id="KW-0472">Membrane</keyword>
<reference evidence="2 3" key="1">
    <citation type="journal article" date="2021" name="bioRxiv">
        <title>Chromosome-scale and haplotype-resolved genome assembly of a tetraploid potato cultivar.</title>
        <authorList>
            <person name="Sun H."/>
            <person name="Jiao W.-B."/>
            <person name="Krause K."/>
            <person name="Campoy J.A."/>
            <person name="Goel M."/>
            <person name="Folz-Donahue K."/>
            <person name="Kukat C."/>
            <person name="Huettel B."/>
            <person name="Schneeberger K."/>
        </authorList>
    </citation>
    <scope>NUCLEOTIDE SEQUENCE [LARGE SCALE GENOMIC DNA]</scope>
    <source>
        <strain evidence="2">SolTubOtavaFocal</strain>
        <tissue evidence="2">Leaves</tissue>
    </source>
</reference>
<feature type="transmembrane region" description="Helical" evidence="1">
    <location>
        <begin position="52"/>
        <end position="78"/>
    </location>
</feature>
<gene>
    <name evidence="2" type="ORF">KY290_010163</name>
</gene>
<accession>A0ABQ7VY95</accession>
<sequence>MVTTLLKRKSKNNLKKRNRTWDRSVLIIILNIYFGSWPKKKEAEGGAVLGAAGRWCCCLVLLELLGVVVAGATGGWFVAAVVRLAKHYCRCCFAGNCCLVARRSLVTAVPRWTAVLAVALCLELLCCCWERGEERGKGKRKTR</sequence>
<evidence type="ECO:0000256" key="1">
    <source>
        <dbReference type="SAM" id="Phobius"/>
    </source>
</evidence>
<keyword evidence="1" id="KW-1133">Transmembrane helix</keyword>
<evidence type="ECO:0000313" key="3">
    <source>
        <dbReference type="Proteomes" id="UP000826656"/>
    </source>
</evidence>
<name>A0ABQ7VY95_SOLTU</name>
<dbReference type="Proteomes" id="UP000826656">
    <property type="component" value="Unassembled WGS sequence"/>
</dbReference>
<dbReference type="EMBL" id="JAIVGD010000005">
    <property type="protein sequence ID" value="KAH0773026.1"/>
    <property type="molecule type" value="Genomic_DNA"/>
</dbReference>
<protein>
    <submittedName>
        <fullName evidence="2">Uncharacterized protein</fullName>
    </submittedName>
</protein>
<evidence type="ECO:0000313" key="2">
    <source>
        <dbReference type="EMBL" id="KAH0773026.1"/>
    </source>
</evidence>
<organism evidence="2 3">
    <name type="scientific">Solanum tuberosum</name>
    <name type="common">Potato</name>
    <dbReference type="NCBI Taxonomy" id="4113"/>
    <lineage>
        <taxon>Eukaryota</taxon>
        <taxon>Viridiplantae</taxon>
        <taxon>Streptophyta</taxon>
        <taxon>Embryophyta</taxon>
        <taxon>Tracheophyta</taxon>
        <taxon>Spermatophyta</taxon>
        <taxon>Magnoliopsida</taxon>
        <taxon>eudicotyledons</taxon>
        <taxon>Gunneridae</taxon>
        <taxon>Pentapetalae</taxon>
        <taxon>asterids</taxon>
        <taxon>lamiids</taxon>
        <taxon>Solanales</taxon>
        <taxon>Solanaceae</taxon>
        <taxon>Solanoideae</taxon>
        <taxon>Solaneae</taxon>
        <taxon>Solanum</taxon>
    </lineage>
</organism>